<gene>
    <name evidence="1" type="ORF">GH741_08435</name>
</gene>
<organism evidence="1 2">
    <name type="scientific">Aquibacillus halophilus</name>
    <dbReference type="NCBI Taxonomy" id="930132"/>
    <lineage>
        <taxon>Bacteria</taxon>
        <taxon>Bacillati</taxon>
        <taxon>Bacillota</taxon>
        <taxon>Bacilli</taxon>
        <taxon>Bacillales</taxon>
        <taxon>Bacillaceae</taxon>
        <taxon>Aquibacillus</taxon>
    </lineage>
</organism>
<dbReference type="InterPro" id="IPR027417">
    <property type="entry name" value="P-loop_NTPase"/>
</dbReference>
<dbReference type="Proteomes" id="UP000799092">
    <property type="component" value="Unassembled WGS sequence"/>
</dbReference>
<proteinExistence type="predicted"/>
<keyword evidence="2" id="KW-1185">Reference proteome</keyword>
<protein>
    <submittedName>
        <fullName evidence="1">Aldolase</fullName>
    </submittedName>
</protein>
<dbReference type="RefSeq" id="WP_153736360.1">
    <property type="nucleotide sequence ID" value="NZ_WJNG01000006.1"/>
</dbReference>
<evidence type="ECO:0000313" key="1">
    <source>
        <dbReference type="EMBL" id="MRH42713.1"/>
    </source>
</evidence>
<dbReference type="OrthoDB" id="5430844at2"/>
<reference evidence="1" key="1">
    <citation type="submission" date="2019-11" db="EMBL/GenBank/DDBJ databases">
        <authorList>
            <person name="Li J."/>
        </authorList>
    </citation>
    <scope>NUCLEOTIDE SEQUENCE</scope>
    <source>
        <strain evidence="1">B6B</strain>
    </source>
</reference>
<accession>A0A6A8DAD9</accession>
<name>A0A6A8DAD9_9BACI</name>
<dbReference type="AlphaFoldDB" id="A0A6A8DAD9"/>
<comment type="caution">
    <text evidence="1">The sequence shown here is derived from an EMBL/GenBank/DDBJ whole genome shotgun (WGS) entry which is preliminary data.</text>
</comment>
<dbReference type="Gene3D" id="3.40.50.300">
    <property type="entry name" value="P-loop containing nucleotide triphosphate hydrolases"/>
    <property type="match status" value="1"/>
</dbReference>
<dbReference type="SUPFAM" id="SSF53795">
    <property type="entry name" value="PEP carboxykinase-like"/>
    <property type="match status" value="1"/>
</dbReference>
<sequence>MTVTDNKIIYKVFGLNVSSELYFPELPQISARDNLVDILISKSDLSFIWAELAVPNKYFVVKENVVLFQVPRVATFLIENGKEITFSPLEGVQEDQIRLYILGTCMGALLMQRNILPLHGSAIAIDGKAYTIVGDSGVGKSTLASAFLQKGYQLLSDDVIPVTLSNQNIPYVTPAYPQQKLWQESLNEFGMESSQLRPIIDRETKFAVPVPDQFAHEPMPLAGVIELVKTETEEIKIRPVLALERLHTLFVHTYRNFLIKRSGLMEWHFDTTTKIANKIDLFRLERPTSCFTANELTDVILTEIKKEEPNL</sequence>
<evidence type="ECO:0000313" key="2">
    <source>
        <dbReference type="Proteomes" id="UP000799092"/>
    </source>
</evidence>
<dbReference type="EMBL" id="WJNG01000006">
    <property type="protein sequence ID" value="MRH42713.1"/>
    <property type="molecule type" value="Genomic_DNA"/>
</dbReference>